<dbReference type="EMBL" id="JAJJHW010003409">
    <property type="protein sequence ID" value="KAH8359934.1"/>
    <property type="molecule type" value="Genomic_DNA"/>
</dbReference>
<comment type="similarity">
    <text evidence="2 16">Belongs to the peptidase M1 family.</text>
</comment>
<keyword evidence="13" id="KW-0449">Lipoprotein</keyword>
<dbReference type="GO" id="GO:0070006">
    <property type="term" value="F:metalloaminopeptidase activity"/>
    <property type="evidence" value="ECO:0007669"/>
    <property type="project" value="TreeGrafter"/>
</dbReference>
<keyword evidence="16" id="KW-0812">Transmembrane</keyword>
<keyword evidence="5 16" id="KW-0645">Protease</keyword>
<dbReference type="PANTHER" id="PTHR11533">
    <property type="entry name" value="PROTEASE M1 ZINC METALLOPROTEASE"/>
    <property type="match status" value="1"/>
</dbReference>
<evidence type="ECO:0000256" key="9">
    <source>
        <dbReference type="ARBA" id="ARBA00022833"/>
    </source>
</evidence>
<comment type="caution">
    <text evidence="20">The sequence shown here is derived from an EMBL/GenBank/DDBJ whole genome shotgun (WGS) entry which is preliminary data.</text>
</comment>
<keyword evidence="4" id="KW-0336">GPI-anchor</keyword>
<dbReference type="Gene3D" id="1.25.50.20">
    <property type="match status" value="1"/>
</dbReference>
<evidence type="ECO:0000313" key="20">
    <source>
        <dbReference type="EMBL" id="KAH8359934.1"/>
    </source>
</evidence>
<evidence type="ECO:0000256" key="4">
    <source>
        <dbReference type="ARBA" id="ARBA00022622"/>
    </source>
</evidence>
<keyword evidence="12" id="KW-0325">Glycoprotein</keyword>
<keyword evidence="3" id="KW-1003">Cell membrane</keyword>
<dbReference type="Pfam" id="PF11838">
    <property type="entry name" value="ERAP1_C"/>
    <property type="match status" value="1"/>
</dbReference>
<feature type="binding site" evidence="15">
    <location>
        <position position="314"/>
    </location>
    <ligand>
        <name>Zn(2+)</name>
        <dbReference type="ChEBI" id="CHEBI:29105"/>
        <note>catalytic</note>
    </ligand>
</feature>
<evidence type="ECO:0000256" key="5">
    <source>
        <dbReference type="ARBA" id="ARBA00022670"/>
    </source>
</evidence>
<comment type="subcellular location">
    <subcellularLocation>
        <location evidence="1">Cell membrane</location>
        <topology evidence="1">Lipid-anchor</topology>
        <topology evidence="1">GPI-anchor</topology>
    </subcellularLocation>
</comment>
<protein>
    <recommendedName>
        <fullName evidence="16">Aminopeptidase</fullName>
        <ecNumber evidence="16">3.4.11.-</ecNumber>
    </recommendedName>
</protein>
<dbReference type="FunFam" id="2.60.40.1910:FF:000008">
    <property type="entry name" value="Aminopeptidase"/>
    <property type="match status" value="1"/>
</dbReference>
<evidence type="ECO:0000256" key="16">
    <source>
        <dbReference type="RuleBase" id="RU364040"/>
    </source>
</evidence>
<evidence type="ECO:0000256" key="3">
    <source>
        <dbReference type="ARBA" id="ARBA00022475"/>
    </source>
</evidence>
<feature type="active site" description="Proton acceptor" evidence="14">
    <location>
        <position position="311"/>
    </location>
</feature>
<evidence type="ECO:0000256" key="13">
    <source>
        <dbReference type="ARBA" id="ARBA00023288"/>
    </source>
</evidence>
<sequence>DYRLNKNVLPSYYNLTIGIQGEAANPGTTFDGEVNITLLTTQSDVSSIRLHKDAIDIESCVLYNAAGVQVEQIANTRLTFEQETQQLTVPLSQALTVNQNYTLYFKYSGTVRTDTAGLFSVSYVEEQTGSTKWVLLTEMQAINARLVFPCFDEPALKAQFELHIRRPSGFNSISNTKLISTTNEANNRFVDHFDVTPIMSTYLLAFVISEYRARGDPNELAIYTRPEFYNYTEFSYNVSQRVLPFYTQVFKQSYEELGNKLFQYATTPSFPHNSMENWGLVIFKDKVVLEQVGYTDGWIQKEFTIRNIIHENAHMWFGNSVTLKWWSYVWMQEGFARFYEFFVGNELYPEYQLDQQFVVQKLQHVMSTDALNLTQPMTSPEASIQTPADIDYKFGRISFAKAASIIRMWRNAMGETNFDQAMISYLRANHLGNTEPKDLFNHLQRYWPASPYVDLDQFFYDFTQQVGYPTIMVNISMQNHMVDLQQSRFLYNRSDGSNDTYRYTVPLTYTTNLDPNFKNLTPSSYFHKVVGMVRIYYEEPIDWIIVNIKQSNYYRVLYDTPILNRIQLALTKEKHSGIAVENRAALVDDLFNFAYAGMIDYEQVFEFIEYLSTEIEYIPWFAAYDGLQDVSKRLTPQQLVNFEKYLSDITSAVYRRLGVELRWEDTVLEVYNRNMQVSWLCKYQNAACNNDVKRSFERNAEKPTPDYRETYYCAAARTTGYDRVLALYNNETNSNERQLLWRAASCTRSSARTHYETEILGDQTSVALKTVGIAQLYQQNPDSVNAIYSMITEDIKRLADALGSWSKAADVLSEMSEYFTTREQQKQFSDFIDENSASFGAAVSTLKTALAKVETNVQWAELRLGRLVNFLAKRNGAAAVGLTLMTTLLMMMSSLLSVLFK</sequence>
<evidence type="ECO:0000313" key="21">
    <source>
        <dbReference type="Proteomes" id="UP001200034"/>
    </source>
</evidence>
<dbReference type="Gene3D" id="1.10.390.10">
    <property type="entry name" value="Neutral Protease Domain 2"/>
    <property type="match status" value="1"/>
</dbReference>
<dbReference type="PANTHER" id="PTHR11533:SF301">
    <property type="entry name" value="AMINOPEPTIDASE"/>
    <property type="match status" value="1"/>
</dbReference>
<evidence type="ECO:0000259" key="18">
    <source>
        <dbReference type="Pfam" id="PF11838"/>
    </source>
</evidence>
<evidence type="ECO:0000256" key="11">
    <source>
        <dbReference type="ARBA" id="ARBA00023136"/>
    </source>
</evidence>
<dbReference type="InterPro" id="IPR001930">
    <property type="entry name" value="Peptidase_M1"/>
</dbReference>
<dbReference type="InterPro" id="IPR027268">
    <property type="entry name" value="Peptidase_M4/M1_CTD_sf"/>
</dbReference>
<dbReference type="GO" id="GO:0043171">
    <property type="term" value="P:peptide catabolic process"/>
    <property type="evidence" value="ECO:0007669"/>
    <property type="project" value="TreeGrafter"/>
</dbReference>
<gene>
    <name evidence="20" type="ORF">KR093_009586</name>
</gene>
<dbReference type="GO" id="GO:0006508">
    <property type="term" value="P:proteolysis"/>
    <property type="evidence" value="ECO:0007669"/>
    <property type="project" value="UniProtKB-KW"/>
</dbReference>
<dbReference type="InterPro" id="IPR042097">
    <property type="entry name" value="Aminopeptidase_N-like_N_sf"/>
</dbReference>
<evidence type="ECO:0000256" key="15">
    <source>
        <dbReference type="PIRSR" id="PIRSR634016-3"/>
    </source>
</evidence>
<dbReference type="SUPFAM" id="SSF55486">
    <property type="entry name" value="Metalloproteases ('zincins'), catalytic domain"/>
    <property type="match status" value="1"/>
</dbReference>
<dbReference type="SUPFAM" id="SSF63737">
    <property type="entry name" value="Leukotriene A4 hydrolase N-terminal domain"/>
    <property type="match status" value="1"/>
</dbReference>
<dbReference type="GO" id="GO:0008270">
    <property type="term" value="F:zinc ion binding"/>
    <property type="evidence" value="ECO:0007669"/>
    <property type="project" value="UniProtKB-UniRule"/>
</dbReference>
<evidence type="ECO:0000259" key="17">
    <source>
        <dbReference type="Pfam" id="PF01433"/>
    </source>
</evidence>
<organism evidence="20 21">
    <name type="scientific">Drosophila rubida</name>
    <dbReference type="NCBI Taxonomy" id="30044"/>
    <lineage>
        <taxon>Eukaryota</taxon>
        <taxon>Metazoa</taxon>
        <taxon>Ecdysozoa</taxon>
        <taxon>Arthropoda</taxon>
        <taxon>Hexapoda</taxon>
        <taxon>Insecta</taxon>
        <taxon>Pterygota</taxon>
        <taxon>Neoptera</taxon>
        <taxon>Endopterygota</taxon>
        <taxon>Diptera</taxon>
        <taxon>Brachycera</taxon>
        <taxon>Muscomorpha</taxon>
        <taxon>Ephydroidea</taxon>
        <taxon>Drosophilidae</taxon>
        <taxon>Drosophila</taxon>
    </lineage>
</organism>
<comment type="cofactor">
    <cofactor evidence="15 16">
        <name>Zn(2+)</name>
        <dbReference type="ChEBI" id="CHEBI:29105"/>
    </cofactor>
    <text evidence="15 16">Binds 1 zinc ion per subunit.</text>
</comment>
<dbReference type="InterPro" id="IPR050344">
    <property type="entry name" value="Peptidase_M1_aminopeptidases"/>
</dbReference>
<keyword evidence="6 15" id="KW-0479">Metal-binding</keyword>
<evidence type="ECO:0000256" key="6">
    <source>
        <dbReference type="ARBA" id="ARBA00022723"/>
    </source>
</evidence>
<evidence type="ECO:0000259" key="19">
    <source>
        <dbReference type="Pfam" id="PF17900"/>
    </source>
</evidence>
<name>A0AAD4PHQ0_9MUSC</name>
<evidence type="ECO:0000256" key="1">
    <source>
        <dbReference type="ARBA" id="ARBA00004609"/>
    </source>
</evidence>
<feature type="binding site" evidence="15">
    <location>
        <position position="310"/>
    </location>
    <ligand>
        <name>Zn(2+)</name>
        <dbReference type="ChEBI" id="CHEBI:29105"/>
        <note>catalytic</note>
    </ligand>
</feature>
<feature type="domain" description="ERAP1-like C-terminal" evidence="18">
    <location>
        <begin position="543"/>
        <end position="854"/>
    </location>
</feature>
<dbReference type="GO" id="GO:0005615">
    <property type="term" value="C:extracellular space"/>
    <property type="evidence" value="ECO:0007669"/>
    <property type="project" value="TreeGrafter"/>
</dbReference>
<accession>A0AAD4PHQ0</accession>
<evidence type="ECO:0000256" key="7">
    <source>
        <dbReference type="ARBA" id="ARBA00022729"/>
    </source>
</evidence>
<dbReference type="CDD" id="cd09601">
    <property type="entry name" value="M1_APN-Q_like"/>
    <property type="match status" value="1"/>
</dbReference>
<dbReference type="GO" id="GO:0005886">
    <property type="term" value="C:plasma membrane"/>
    <property type="evidence" value="ECO:0007669"/>
    <property type="project" value="UniProtKB-SubCell"/>
</dbReference>
<evidence type="ECO:0000256" key="8">
    <source>
        <dbReference type="ARBA" id="ARBA00022801"/>
    </source>
</evidence>
<keyword evidence="10 16" id="KW-0482">Metalloprotease</keyword>
<dbReference type="Pfam" id="PF01433">
    <property type="entry name" value="Peptidase_M1"/>
    <property type="match status" value="1"/>
</dbReference>
<evidence type="ECO:0000256" key="14">
    <source>
        <dbReference type="PIRSR" id="PIRSR634016-1"/>
    </source>
</evidence>
<dbReference type="InterPro" id="IPR045357">
    <property type="entry name" value="Aminopeptidase_N-like_N"/>
</dbReference>
<feature type="non-terminal residue" evidence="20">
    <location>
        <position position="901"/>
    </location>
</feature>
<evidence type="ECO:0000256" key="2">
    <source>
        <dbReference type="ARBA" id="ARBA00010136"/>
    </source>
</evidence>
<dbReference type="GO" id="GO:0098552">
    <property type="term" value="C:side of membrane"/>
    <property type="evidence" value="ECO:0007669"/>
    <property type="project" value="UniProtKB-KW"/>
</dbReference>
<evidence type="ECO:0000256" key="12">
    <source>
        <dbReference type="ARBA" id="ARBA00023180"/>
    </source>
</evidence>
<dbReference type="AlphaFoldDB" id="A0AAD4PHQ0"/>
<evidence type="ECO:0000256" key="10">
    <source>
        <dbReference type="ARBA" id="ARBA00023049"/>
    </source>
</evidence>
<dbReference type="GO" id="GO:0005737">
    <property type="term" value="C:cytoplasm"/>
    <property type="evidence" value="ECO:0007669"/>
    <property type="project" value="TreeGrafter"/>
</dbReference>
<feature type="non-terminal residue" evidence="20">
    <location>
        <position position="1"/>
    </location>
</feature>
<dbReference type="InterPro" id="IPR034016">
    <property type="entry name" value="M1_APN-typ"/>
</dbReference>
<keyword evidence="8 16" id="KW-0378">Hydrolase</keyword>
<dbReference type="Proteomes" id="UP001200034">
    <property type="component" value="Unassembled WGS sequence"/>
</dbReference>
<dbReference type="InterPro" id="IPR014782">
    <property type="entry name" value="Peptidase_M1_dom"/>
</dbReference>
<dbReference type="PRINTS" id="PR00756">
    <property type="entry name" value="ALADIPTASE"/>
</dbReference>
<keyword evidence="7" id="KW-0732">Signal</keyword>
<dbReference type="GO" id="GO:0042277">
    <property type="term" value="F:peptide binding"/>
    <property type="evidence" value="ECO:0007669"/>
    <property type="project" value="TreeGrafter"/>
</dbReference>
<dbReference type="EC" id="3.4.11.-" evidence="16"/>
<proteinExistence type="inferred from homology"/>
<keyword evidence="9 15" id="KW-0862">Zinc</keyword>
<keyword evidence="16" id="KW-1133">Transmembrane helix</keyword>
<dbReference type="Pfam" id="PF17900">
    <property type="entry name" value="Peptidase_M1_N"/>
    <property type="match status" value="1"/>
</dbReference>
<keyword evidence="16" id="KW-0031">Aminopeptidase</keyword>
<dbReference type="InterPro" id="IPR024571">
    <property type="entry name" value="ERAP1-like_C_dom"/>
</dbReference>
<keyword evidence="21" id="KW-1185">Reference proteome</keyword>
<dbReference type="Gene3D" id="2.60.40.1730">
    <property type="entry name" value="tricorn interacting facor f3 domain"/>
    <property type="match status" value="1"/>
</dbReference>
<feature type="domain" description="Aminopeptidase N-like N-terminal" evidence="19">
    <location>
        <begin position="10"/>
        <end position="203"/>
    </location>
</feature>
<keyword evidence="11 16" id="KW-0472">Membrane</keyword>
<feature type="binding site" evidence="15">
    <location>
        <position position="333"/>
    </location>
    <ligand>
        <name>Zn(2+)</name>
        <dbReference type="ChEBI" id="CHEBI:29105"/>
        <note>catalytic</note>
    </ligand>
</feature>
<reference evidence="20" key="1">
    <citation type="journal article" date="2021" name="Mol. Ecol. Resour.">
        <title>Phylogenomic analyses of the genus Drosophila reveals genomic signals of climate adaptation.</title>
        <authorList>
            <person name="Li F."/>
            <person name="Rane R.V."/>
            <person name="Luria V."/>
            <person name="Xiong Z."/>
            <person name="Chen J."/>
            <person name="Li Z."/>
            <person name="Catullo R.A."/>
            <person name="Griffin P.C."/>
            <person name="Schiffer M."/>
            <person name="Pearce S."/>
            <person name="Lee S.F."/>
            <person name="McElroy K."/>
            <person name="Stocker A."/>
            <person name="Shirriffs J."/>
            <person name="Cockerell F."/>
            <person name="Coppin C."/>
            <person name="Sgro C.M."/>
            <person name="Karger A."/>
            <person name="Cain J.W."/>
            <person name="Weber J.A."/>
            <person name="Santpere G."/>
            <person name="Kirschner M.W."/>
            <person name="Hoffmann A.A."/>
            <person name="Oakeshott J.G."/>
            <person name="Zhang G."/>
        </authorList>
    </citation>
    <scope>NUCLEOTIDE SEQUENCE</scope>
    <source>
        <strain evidence="20">BGI-SZ-2011g</strain>
    </source>
</reference>
<feature type="domain" description="Peptidase M1 membrane alanine aminopeptidase" evidence="17">
    <location>
        <begin position="234"/>
        <end position="449"/>
    </location>
</feature>
<feature type="transmembrane region" description="Helical" evidence="16">
    <location>
        <begin position="876"/>
        <end position="900"/>
    </location>
</feature>
<dbReference type="Gene3D" id="2.60.40.1910">
    <property type="match status" value="1"/>
</dbReference>